<keyword evidence="1" id="KW-0812">Transmembrane</keyword>
<comment type="caution">
    <text evidence="2">The sequence shown here is derived from an EMBL/GenBank/DDBJ whole genome shotgun (WGS) entry which is preliminary data.</text>
</comment>
<reference evidence="2 3" key="1">
    <citation type="submission" date="2020-04" db="EMBL/GenBank/DDBJ databases">
        <authorList>
            <person name="Klaysubun C."/>
            <person name="Duangmal K."/>
            <person name="Lipun K."/>
        </authorList>
    </citation>
    <scope>NUCLEOTIDE SEQUENCE [LARGE SCALE GENOMIC DNA]</scope>
    <source>
        <strain evidence="2 3">K10HN5</strain>
    </source>
</reference>
<evidence type="ECO:0000313" key="2">
    <source>
        <dbReference type="EMBL" id="NMH98277.1"/>
    </source>
</evidence>
<dbReference type="EMBL" id="JAAXLA010000020">
    <property type="protein sequence ID" value="NMH98277.1"/>
    <property type="molecule type" value="Genomic_DNA"/>
</dbReference>
<dbReference type="PANTHER" id="PTHR30188:SF13">
    <property type="entry name" value="CONSERVED HYPOTHETICAL INTEGRAL MEMBRANE PROTEIN YRBE3B"/>
    <property type="match status" value="1"/>
</dbReference>
<accession>A0ABX1SCL9</accession>
<organism evidence="2 3">
    <name type="scientific">Pseudonocardia acidicola</name>
    <dbReference type="NCBI Taxonomy" id="2724939"/>
    <lineage>
        <taxon>Bacteria</taxon>
        <taxon>Bacillati</taxon>
        <taxon>Actinomycetota</taxon>
        <taxon>Actinomycetes</taxon>
        <taxon>Pseudonocardiales</taxon>
        <taxon>Pseudonocardiaceae</taxon>
        <taxon>Pseudonocardia</taxon>
    </lineage>
</organism>
<feature type="transmembrane region" description="Helical" evidence="1">
    <location>
        <begin position="214"/>
        <end position="235"/>
    </location>
</feature>
<dbReference type="Pfam" id="PF02405">
    <property type="entry name" value="MlaE"/>
    <property type="match status" value="1"/>
</dbReference>
<keyword evidence="3" id="KW-1185">Reference proteome</keyword>
<dbReference type="PANTHER" id="PTHR30188">
    <property type="entry name" value="ABC TRANSPORTER PERMEASE PROTEIN-RELATED"/>
    <property type="match status" value="1"/>
</dbReference>
<evidence type="ECO:0000256" key="1">
    <source>
        <dbReference type="SAM" id="Phobius"/>
    </source>
</evidence>
<feature type="transmembrane region" description="Helical" evidence="1">
    <location>
        <begin position="102"/>
        <end position="132"/>
    </location>
</feature>
<protein>
    <submittedName>
        <fullName evidence="2">ABC transporter permease</fullName>
    </submittedName>
</protein>
<keyword evidence="1" id="KW-0472">Membrane</keyword>
<proteinExistence type="predicted"/>
<dbReference type="InterPro" id="IPR030802">
    <property type="entry name" value="Permease_MalE"/>
</dbReference>
<keyword evidence="1" id="KW-1133">Transmembrane helix</keyword>
<feature type="transmembrane region" description="Helical" evidence="1">
    <location>
        <begin position="256"/>
        <end position="274"/>
    </location>
</feature>
<feature type="transmembrane region" description="Helical" evidence="1">
    <location>
        <begin position="54"/>
        <end position="82"/>
    </location>
</feature>
<feature type="transmembrane region" description="Helical" evidence="1">
    <location>
        <begin position="164"/>
        <end position="186"/>
    </location>
</feature>
<name>A0ABX1SCL9_9PSEU</name>
<dbReference type="Proteomes" id="UP000820669">
    <property type="component" value="Unassembled WGS sequence"/>
</dbReference>
<evidence type="ECO:0000313" key="3">
    <source>
        <dbReference type="Proteomes" id="UP000820669"/>
    </source>
</evidence>
<sequence>MANVATRTGEALKRGVGAPFKALDDLGRQASFYGEAVRWVPKALKSYKREQIRLIAEVGMSNGALAVIGGSSVITFFITFFAGLNGGVQAYYGLKNLSLEAFAGFSGAIIVPRLLVPIIGGAALAATVGTGFTAQLGAMRISEEIDALEVMSVRSLPYLVSTRVAAGMITIIPIYAMAMVGGWLAWKLPFIMFYGLSDGTYGHYFDTFMQPEDILYALVQAVGIAIVVILIHTYYGYTAKGGPVGVGEAVGKAVRASLVAVMVVCLLVATALYGSSDTIRISG</sequence>
<gene>
    <name evidence="2" type="ORF">HF526_13285</name>
</gene>
<dbReference type="RefSeq" id="WP_169381715.1">
    <property type="nucleotide sequence ID" value="NZ_JAAXLA010000020.1"/>
</dbReference>